<dbReference type="RefSeq" id="XP_002908143.1">
    <property type="nucleotide sequence ID" value="XM_002908097.1"/>
</dbReference>
<evidence type="ECO:0000313" key="1">
    <source>
        <dbReference type="EMBL" id="EEY61226.1"/>
    </source>
</evidence>
<dbReference type="GeneID" id="9468840"/>
<proteinExistence type="predicted"/>
<organism evidence="1 2">
    <name type="scientific">Phytophthora infestans (strain T30-4)</name>
    <name type="common">Potato late blight agent</name>
    <dbReference type="NCBI Taxonomy" id="403677"/>
    <lineage>
        <taxon>Eukaryota</taxon>
        <taxon>Sar</taxon>
        <taxon>Stramenopiles</taxon>
        <taxon>Oomycota</taxon>
        <taxon>Peronosporomycetes</taxon>
        <taxon>Peronosporales</taxon>
        <taxon>Peronosporaceae</taxon>
        <taxon>Phytophthora</taxon>
    </lineage>
</organism>
<gene>
    <name evidence="1" type="ORF">PITG_01482</name>
</gene>
<dbReference type="InParanoid" id="D0MTC9"/>
<protein>
    <submittedName>
        <fullName evidence="1">Uncharacterized protein</fullName>
    </submittedName>
</protein>
<dbReference type="Proteomes" id="UP000006643">
    <property type="component" value="Unassembled WGS sequence"/>
</dbReference>
<dbReference type="HOGENOM" id="CLU_2008386_0_0_1"/>
<name>D0MTC9_PHYIT</name>
<dbReference type="AlphaFoldDB" id="D0MTC9"/>
<dbReference type="EMBL" id="DS028119">
    <property type="protein sequence ID" value="EEY61226.1"/>
    <property type="molecule type" value="Genomic_DNA"/>
</dbReference>
<reference evidence="2" key="1">
    <citation type="journal article" date="2009" name="Nature">
        <title>Genome sequence and analysis of the Irish potato famine pathogen Phytophthora infestans.</title>
        <authorList>
            <consortium name="The Broad Institute Genome Sequencing Platform"/>
            <person name="Haas B.J."/>
            <person name="Kamoun S."/>
            <person name="Zody M.C."/>
            <person name="Jiang R.H."/>
            <person name="Handsaker R.E."/>
            <person name="Cano L.M."/>
            <person name="Grabherr M."/>
            <person name="Kodira C.D."/>
            <person name="Raffaele S."/>
            <person name="Torto-Alalibo T."/>
            <person name="Bozkurt T.O."/>
            <person name="Ah-Fong A.M."/>
            <person name="Alvarado L."/>
            <person name="Anderson V.L."/>
            <person name="Armstrong M.R."/>
            <person name="Avrova A."/>
            <person name="Baxter L."/>
            <person name="Beynon J."/>
            <person name="Boevink P.C."/>
            <person name="Bollmann S.R."/>
            <person name="Bos J.I."/>
            <person name="Bulone V."/>
            <person name="Cai G."/>
            <person name="Cakir C."/>
            <person name="Carrington J.C."/>
            <person name="Chawner M."/>
            <person name="Conti L."/>
            <person name="Costanzo S."/>
            <person name="Ewan R."/>
            <person name="Fahlgren N."/>
            <person name="Fischbach M.A."/>
            <person name="Fugelstad J."/>
            <person name="Gilroy E.M."/>
            <person name="Gnerre S."/>
            <person name="Green P.J."/>
            <person name="Grenville-Briggs L.J."/>
            <person name="Griffith J."/>
            <person name="Grunwald N.J."/>
            <person name="Horn K."/>
            <person name="Horner N.R."/>
            <person name="Hu C.H."/>
            <person name="Huitema E."/>
            <person name="Jeong D.H."/>
            <person name="Jones A.M."/>
            <person name="Jones J.D."/>
            <person name="Jones R.W."/>
            <person name="Karlsson E.K."/>
            <person name="Kunjeti S.G."/>
            <person name="Lamour K."/>
            <person name="Liu Z."/>
            <person name="Ma L."/>
            <person name="Maclean D."/>
            <person name="Chibucos M.C."/>
            <person name="McDonald H."/>
            <person name="McWalters J."/>
            <person name="Meijer H.J."/>
            <person name="Morgan W."/>
            <person name="Morris P.F."/>
            <person name="Munro C.A."/>
            <person name="O'Neill K."/>
            <person name="Ospina-Giraldo M."/>
            <person name="Pinzon A."/>
            <person name="Pritchard L."/>
            <person name="Ramsahoye B."/>
            <person name="Ren Q."/>
            <person name="Restrepo S."/>
            <person name="Roy S."/>
            <person name="Sadanandom A."/>
            <person name="Savidor A."/>
            <person name="Schornack S."/>
            <person name="Schwartz D.C."/>
            <person name="Schumann U.D."/>
            <person name="Schwessinger B."/>
            <person name="Seyer L."/>
            <person name="Sharpe T."/>
            <person name="Silvar C."/>
            <person name="Song J."/>
            <person name="Studholme D.J."/>
            <person name="Sykes S."/>
            <person name="Thines M."/>
            <person name="van de Vondervoort P.J."/>
            <person name="Phuntumart V."/>
            <person name="Wawra S."/>
            <person name="Weide R."/>
            <person name="Win J."/>
            <person name="Young C."/>
            <person name="Zhou S."/>
            <person name="Fry W."/>
            <person name="Meyers B.C."/>
            <person name="van West P."/>
            <person name="Ristaino J."/>
            <person name="Govers F."/>
            <person name="Birch P.R."/>
            <person name="Whisson S.C."/>
            <person name="Judelson H.S."/>
            <person name="Nusbaum C."/>
        </authorList>
    </citation>
    <scope>NUCLEOTIDE SEQUENCE [LARGE SCALE GENOMIC DNA]</scope>
    <source>
        <strain evidence="2">T30-4</strain>
    </source>
</reference>
<keyword evidence="2" id="KW-1185">Reference proteome</keyword>
<dbReference type="KEGG" id="pif:PITG_01482"/>
<dbReference type="VEuPathDB" id="FungiDB:PITG_01482"/>
<accession>D0MTC9</accession>
<sequence length="124" mass="13773">MNSSRSYTSASPPSCGLRLLLSLTACNSAARTFMSASRRDTYSGVMTRALRASSSVFLQSSRCSSNSLQSESRSSVRAARLNRSMVCDLVWRENWSLKTSVRFLPRVMRASCSSRRDLVIAYGR</sequence>
<evidence type="ECO:0000313" key="2">
    <source>
        <dbReference type="Proteomes" id="UP000006643"/>
    </source>
</evidence>